<feature type="transmembrane region" description="Helical" evidence="8">
    <location>
        <begin position="218"/>
        <end position="240"/>
    </location>
</feature>
<evidence type="ECO:0000256" key="2">
    <source>
        <dbReference type="ARBA" id="ARBA00010145"/>
    </source>
</evidence>
<dbReference type="Gene3D" id="1.20.1530.20">
    <property type="match status" value="2"/>
</dbReference>
<dbReference type="AlphaFoldDB" id="A0A3N5BBK7"/>
<evidence type="ECO:0000256" key="7">
    <source>
        <dbReference type="ARBA" id="ARBA00023136"/>
    </source>
</evidence>
<reference evidence="9 10" key="1">
    <citation type="submission" date="2018-11" db="EMBL/GenBank/DDBJ databases">
        <title>Genomic Encyclopedia of Type Strains, Phase IV (KMG-IV): sequencing the most valuable type-strain genomes for metagenomic binning, comparative biology and taxonomic classification.</title>
        <authorList>
            <person name="Goeker M."/>
        </authorList>
    </citation>
    <scope>NUCLEOTIDE SEQUENCE [LARGE SCALE GENOMIC DNA]</scope>
    <source>
        <strain evidence="9 10">DSM 18090</strain>
    </source>
</reference>
<keyword evidence="4" id="KW-1003">Cell membrane</keyword>
<keyword evidence="6 8" id="KW-1133">Transmembrane helix</keyword>
<sequence>MGVFLQTVLPVISIFFIGYILQKWLKLDVKSVSSVALYVMLPCLVFQTFYESELNEQYIKMVVFSAILLLAIIMINKILKWILKLDLTDESSLVLGTAFMNAGNYGAPIILFAFGEEGFVYSVSFLVLQAIIMNFFGVYYAARGTKGGMVKAVYSVLKMPPTYALMIVMFVKFFDIRMPDAVMSPVDLLASALVPMVMVVLGMQLANIKFEKLEWWKVSYATVVRLFLSPLIAFIIVSFIDMEPLLAKVLIVSSAMPSAATTTMYAVEFNTKPDLVSSITLVTTIMSVFTISVLLLIV</sequence>
<keyword evidence="3" id="KW-0813">Transport</keyword>
<dbReference type="OrthoDB" id="148377at2"/>
<evidence type="ECO:0000256" key="8">
    <source>
        <dbReference type="SAM" id="Phobius"/>
    </source>
</evidence>
<accession>A0A3N5BBK7</accession>
<dbReference type="PANTHER" id="PTHR36838">
    <property type="entry name" value="AUXIN EFFLUX CARRIER FAMILY PROTEIN"/>
    <property type="match status" value="1"/>
</dbReference>
<feature type="transmembrane region" description="Helical" evidence="8">
    <location>
        <begin position="119"/>
        <end position="140"/>
    </location>
</feature>
<dbReference type="InterPro" id="IPR004776">
    <property type="entry name" value="Mem_transp_PIN-like"/>
</dbReference>
<dbReference type="Proteomes" id="UP000276443">
    <property type="component" value="Unassembled WGS sequence"/>
</dbReference>
<evidence type="ECO:0000256" key="4">
    <source>
        <dbReference type="ARBA" id="ARBA00022475"/>
    </source>
</evidence>
<dbReference type="Pfam" id="PF03547">
    <property type="entry name" value="Mem_trans"/>
    <property type="match status" value="2"/>
</dbReference>
<feature type="transmembrane region" description="Helical" evidence="8">
    <location>
        <begin position="32"/>
        <end position="50"/>
    </location>
</feature>
<dbReference type="InterPro" id="IPR038770">
    <property type="entry name" value="Na+/solute_symporter_sf"/>
</dbReference>
<gene>
    <name evidence="9" type="ORF">EDC24_1516</name>
</gene>
<evidence type="ECO:0008006" key="11">
    <source>
        <dbReference type="Google" id="ProtNLM"/>
    </source>
</evidence>
<organism evidence="9 10">
    <name type="scientific">Aquisalibacillus elongatus</name>
    <dbReference type="NCBI Taxonomy" id="485577"/>
    <lineage>
        <taxon>Bacteria</taxon>
        <taxon>Bacillati</taxon>
        <taxon>Bacillota</taxon>
        <taxon>Bacilli</taxon>
        <taxon>Bacillales</taxon>
        <taxon>Bacillaceae</taxon>
        <taxon>Aquisalibacillus</taxon>
    </lineage>
</organism>
<keyword evidence="5 8" id="KW-0812">Transmembrane</keyword>
<feature type="transmembrane region" description="Helical" evidence="8">
    <location>
        <begin position="6"/>
        <end position="25"/>
    </location>
</feature>
<evidence type="ECO:0000313" key="10">
    <source>
        <dbReference type="Proteomes" id="UP000276443"/>
    </source>
</evidence>
<evidence type="ECO:0000256" key="1">
    <source>
        <dbReference type="ARBA" id="ARBA00004651"/>
    </source>
</evidence>
<evidence type="ECO:0000313" key="9">
    <source>
        <dbReference type="EMBL" id="RPF54319.1"/>
    </source>
</evidence>
<evidence type="ECO:0000256" key="6">
    <source>
        <dbReference type="ARBA" id="ARBA00022989"/>
    </source>
</evidence>
<feature type="transmembrane region" description="Helical" evidence="8">
    <location>
        <begin position="152"/>
        <end position="174"/>
    </location>
</feature>
<comment type="similarity">
    <text evidence="2">Belongs to the auxin efflux carrier (TC 2.A.69) family.</text>
</comment>
<feature type="transmembrane region" description="Helical" evidence="8">
    <location>
        <begin position="91"/>
        <end position="113"/>
    </location>
</feature>
<name>A0A3N5BBK7_9BACI</name>
<evidence type="ECO:0000256" key="5">
    <source>
        <dbReference type="ARBA" id="ARBA00022692"/>
    </source>
</evidence>
<comment type="subcellular location">
    <subcellularLocation>
        <location evidence="1">Cell membrane</location>
        <topology evidence="1">Multi-pass membrane protein</topology>
    </subcellularLocation>
</comment>
<feature type="transmembrane region" description="Helical" evidence="8">
    <location>
        <begin position="279"/>
        <end position="297"/>
    </location>
</feature>
<evidence type="ECO:0000256" key="3">
    <source>
        <dbReference type="ARBA" id="ARBA00022448"/>
    </source>
</evidence>
<dbReference type="EMBL" id="RKRF01000008">
    <property type="protein sequence ID" value="RPF54319.1"/>
    <property type="molecule type" value="Genomic_DNA"/>
</dbReference>
<feature type="transmembrane region" description="Helical" evidence="8">
    <location>
        <begin position="62"/>
        <end position="79"/>
    </location>
</feature>
<dbReference type="GO" id="GO:0055085">
    <property type="term" value="P:transmembrane transport"/>
    <property type="evidence" value="ECO:0007669"/>
    <property type="project" value="InterPro"/>
</dbReference>
<keyword evidence="7 8" id="KW-0472">Membrane</keyword>
<proteinExistence type="inferred from homology"/>
<comment type="caution">
    <text evidence="9">The sequence shown here is derived from an EMBL/GenBank/DDBJ whole genome shotgun (WGS) entry which is preliminary data.</text>
</comment>
<protein>
    <recommendedName>
        <fullName evidence="11">Transporter</fullName>
    </recommendedName>
</protein>
<dbReference type="PANTHER" id="PTHR36838:SF1">
    <property type="entry name" value="SLR1864 PROTEIN"/>
    <property type="match status" value="1"/>
</dbReference>
<dbReference type="GO" id="GO:0005886">
    <property type="term" value="C:plasma membrane"/>
    <property type="evidence" value="ECO:0007669"/>
    <property type="project" value="UniProtKB-SubCell"/>
</dbReference>
<feature type="transmembrane region" description="Helical" evidence="8">
    <location>
        <begin position="186"/>
        <end position="206"/>
    </location>
</feature>
<dbReference type="RefSeq" id="WP_124221217.1">
    <property type="nucleotide sequence ID" value="NZ_RKRF01000008.1"/>
</dbReference>
<keyword evidence="10" id="KW-1185">Reference proteome</keyword>